<gene>
    <name evidence="5" type="ORF">PVAND_008785</name>
</gene>
<dbReference type="PANTHER" id="PTHR24256">
    <property type="entry name" value="TRYPTASE-RELATED"/>
    <property type="match status" value="1"/>
</dbReference>
<proteinExistence type="inferred from homology"/>
<organism evidence="5 6">
    <name type="scientific">Polypedilum vanderplanki</name>
    <name type="common">Sleeping chironomid midge</name>
    <dbReference type="NCBI Taxonomy" id="319348"/>
    <lineage>
        <taxon>Eukaryota</taxon>
        <taxon>Metazoa</taxon>
        <taxon>Ecdysozoa</taxon>
        <taxon>Arthropoda</taxon>
        <taxon>Hexapoda</taxon>
        <taxon>Insecta</taxon>
        <taxon>Pterygota</taxon>
        <taxon>Neoptera</taxon>
        <taxon>Endopterygota</taxon>
        <taxon>Diptera</taxon>
        <taxon>Nematocera</taxon>
        <taxon>Chironomoidea</taxon>
        <taxon>Chironomidae</taxon>
        <taxon>Chironominae</taxon>
        <taxon>Polypedilum</taxon>
        <taxon>Polypedilum</taxon>
    </lineage>
</organism>
<comment type="caution">
    <text evidence="5">The sequence shown here is derived from an EMBL/GenBank/DDBJ whole genome shotgun (WGS) entry which is preliminary data.</text>
</comment>
<keyword evidence="1" id="KW-1015">Disulfide bond</keyword>
<dbReference type="EMBL" id="JADBJN010000002">
    <property type="protein sequence ID" value="KAG5679198.1"/>
    <property type="molecule type" value="Genomic_DNA"/>
</dbReference>
<dbReference type="GO" id="GO:0004252">
    <property type="term" value="F:serine-type endopeptidase activity"/>
    <property type="evidence" value="ECO:0007669"/>
    <property type="project" value="InterPro"/>
</dbReference>
<dbReference type="PROSITE" id="PS50240">
    <property type="entry name" value="TRYPSIN_DOM"/>
    <property type="match status" value="1"/>
</dbReference>
<accession>A0A9J6CC56</accession>
<keyword evidence="2" id="KW-0325">Glycoprotein</keyword>
<keyword evidence="6" id="KW-1185">Reference proteome</keyword>
<feature type="domain" description="Peptidase S1" evidence="4">
    <location>
        <begin position="169"/>
        <end position="391"/>
    </location>
</feature>
<evidence type="ECO:0000259" key="4">
    <source>
        <dbReference type="PROSITE" id="PS50240"/>
    </source>
</evidence>
<dbReference type="InterPro" id="IPR001314">
    <property type="entry name" value="Peptidase_S1A"/>
</dbReference>
<dbReference type="PRINTS" id="PR00722">
    <property type="entry name" value="CHYMOTRYPSIN"/>
</dbReference>
<dbReference type="InterPro" id="IPR051487">
    <property type="entry name" value="Ser/Thr_Proteases_Immune/Dev"/>
</dbReference>
<dbReference type="Proteomes" id="UP001107558">
    <property type="component" value="Chromosome 2"/>
</dbReference>
<dbReference type="OrthoDB" id="6380398at2759"/>
<protein>
    <recommendedName>
        <fullName evidence="4">Peptidase S1 domain-containing protein</fullName>
    </recommendedName>
</protein>
<comment type="similarity">
    <text evidence="3">Belongs to the peptidase S1 family. CLIP subfamily.</text>
</comment>
<dbReference type="Gene3D" id="2.40.10.10">
    <property type="entry name" value="Trypsin-like serine proteases"/>
    <property type="match status" value="1"/>
</dbReference>
<evidence type="ECO:0000256" key="3">
    <source>
        <dbReference type="ARBA" id="ARBA00024195"/>
    </source>
</evidence>
<evidence type="ECO:0000256" key="1">
    <source>
        <dbReference type="ARBA" id="ARBA00023157"/>
    </source>
</evidence>
<dbReference type="FunFam" id="2.40.10.10:FF:000068">
    <property type="entry name" value="transmembrane protease serine 2"/>
    <property type="match status" value="1"/>
</dbReference>
<dbReference type="GO" id="GO:0006508">
    <property type="term" value="P:proteolysis"/>
    <property type="evidence" value="ECO:0007669"/>
    <property type="project" value="InterPro"/>
</dbReference>
<name>A0A9J6CC56_POLVA</name>
<dbReference type="SMART" id="SM00020">
    <property type="entry name" value="Tryp_SPc"/>
    <property type="match status" value="1"/>
</dbReference>
<dbReference type="AlphaFoldDB" id="A0A9J6CC56"/>
<evidence type="ECO:0000313" key="6">
    <source>
        <dbReference type="Proteomes" id="UP001107558"/>
    </source>
</evidence>
<dbReference type="Gene3D" id="2.60.120.290">
    <property type="entry name" value="Spermadhesin, CUB domain"/>
    <property type="match status" value="1"/>
</dbReference>
<dbReference type="PROSITE" id="PS00134">
    <property type="entry name" value="TRYPSIN_HIS"/>
    <property type="match status" value="1"/>
</dbReference>
<dbReference type="InterPro" id="IPR043504">
    <property type="entry name" value="Peptidase_S1_PA_chymotrypsin"/>
</dbReference>
<dbReference type="SUPFAM" id="SSF50494">
    <property type="entry name" value="Trypsin-like serine proteases"/>
    <property type="match status" value="1"/>
</dbReference>
<dbReference type="InterPro" id="IPR035914">
    <property type="entry name" value="Sperma_CUB_dom_sf"/>
</dbReference>
<dbReference type="InterPro" id="IPR018114">
    <property type="entry name" value="TRYPSIN_HIS"/>
</dbReference>
<dbReference type="InterPro" id="IPR009003">
    <property type="entry name" value="Peptidase_S1_PA"/>
</dbReference>
<reference evidence="5" key="1">
    <citation type="submission" date="2021-03" db="EMBL/GenBank/DDBJ databases">
        <title>Chromosome level genome of the anhydrobiotic midge Polypedilum vanderplanki.</title>
        <authorList>
            <person name="Yoshida Y."/>
            <person name="Kikawada T."/>
            <person name="Gusev O."/>
        </authorList>
    </citation>
    <scope>NUCLEOTIDE SEQUENCE</scope>
    <source>
        <strain evidence="5">NIAS01</strain>
        <tissue evidence="5">Whole body or cell culture</tissue>
    </source>
</reference>
<evidence type="ECO:0000313" key="5">
    <source>
        <dbReference type="EMBL" id="KAG5679198.1"/>
    </source>
</evidence>
<dbReference type="SUPFAM" id="SSF49854">
    <property type="entry name" value="Spermadhesin, CUB domain"/>
    <property type="match status" value="1"/>
</dbReference>
<dbReference type="Pfam" id="PF00089">
    <property type="entry name" value="Trypsin"/>
    <property type="match status" value="1"/>
</dbReference>
<evidence type="ECO:0000256" key="2">
    <source>
        <dbReference type="ARBA" id="ARBA00023180"/>
    </source>
</evidence>
<sequence length="400" mass="45109">MSFQFLNVASLFEGCDSIRNLTVNETFIFQSPNYSYTNLNKRYEAGSSCRLQLIAPQGYFIRLSGRISLDRKPSVFTCIGQGQKFLVSRDGMNDFYYADIFCSIDTISIDSISNEMTIGYISDKDGSGRYQVFAKAMKMTKENCDCGWSYYSFTKQYSSTLFKGFTSVVGIYNIDNDEIVCTGTIISSKYVLTAAHCVQPVSNPTSTLNIIVGYRIYPSDDYPQYQANYAIDSVKIHEKYSGISPSQVNDIALLKTASNIKFSRGVSPICLPSTKIFGDEEYYKIKYDLVAWSKYNNDGLEQKLLNASVSSFTNLNCVSSFKKFNLASNQLCTFMKNTSVSYPELPGAVLIYTLNDRKCLVGLFNLKVEHTQPVVYTRVSAFIQWIKDSIAGEFLCNKFY</sequence>
<dbReference type="InterPro" id="IPR001254">
    <property type="entry name" value="Trypsin_dom"/>
</dbReference>